<dbReference type="InterPro" id="IPR005248">
    <property type="entry name" value="NadD/NMNAT"/>
</dbReference>
<dbReference type="HAMAP" id="MF_00244">
    <property type="entry name" value="NaMN_adenylyltr"/>
    <property type="match status" value="1"/>
</dbReference>
<comment type="catalytic activity">
    <reaction evidence="10 11">
        <text>nicotinate beta-D-ribonucleotide + ATP + H(+) = deamido-NAD(+) + diphosphate</text>
        <dbReference type="Rhea" id="RHEA:22860"/>
        <dbReference type="ChEBI" id="CHEBI:15378"/>
        <dbReference type="ChEBI" id="CHEBI:30616"/>
        <dbReference type="ChEBI" id="CHEBI:33019"/>
        <dbReference type="ChEBI" id="CHEBI:57502"/>
        <dbReference type="ChEBI" id="CHEBI:58437"/>
        <dbReference type="EC" id="2.7.7.18"/>
    </reaction>
</comment>
<dbReference type="InterPro" id="IPR014729">
    <property type="entry name" value="Rossmann-like_a/b/a_fold"/>
</dbReference>
<evidence type="ECO:0000256" key="4">
    <source>
        <dbReference type="ARBA" id="ARBA00022642"/>
    </source>
</evidence>
<dbReference type="NCBIfam" id="TIGR00482">
    <property type="entry name" value="nicotinate (nicotinamide) nucleotide adenylyltransferase"/>
    <property type="match status" value="1"/>
</dbReference>
<proteinExistence type="inferred from homology"/>
<evidence type="ECO:0000256" key="6">
    <source>
        <dbReference type="ARBA" id="ARBA00022695"/>
    </source>
</evidence>
<evidence type="ECO:0000256" key="10">
    <source>
        <dbReference type="ARBA" id="ARBA00048721"/>
    </source>
</evidence>
<dbReference type="InterPro" id="IPR004821">
    <property type="entry name" value="Cyt_trans-like"/>
</dbReference>
<evidence type="ECO:0000256" key="9">
    <source>
        <dbReference type="ARBA" id="ARBA00023027"/>
    </source>
</evidence>
<comment type="similarity">
    <text evidence="3 11">Belongs to the NadD family.</text>
</comment>
<dbReference type="OrthoDB" id="5288745at2"/>
<dbReference type="NCBIfam" id="TIGR00125">
    <property type="entry name" value="cyt_tran_rel"/>
    <property type="match status" value="1"/>
</dbReference>
<dbReference type="Pfam" id="PF01467">
    <property type="entry name" value="CTP_transf_like"/>
    <property type="match status" value="1"/>
</dbReference>
<gene>
    <name evidence="11" type="primary">nadD</name>
    <name evidence="13" type="ORF">SAMN06296036_12383</name>
</gene>
<keyword evidence="6 11" id="KW-0548">Nucleotidyltransferase</keyword>
<evidence type="ECO:0000259" key="12">
    <source>
        <dbReference type="Pfam" id="PF01467"/>
    </source>
</evidence>
<keyword evidence="4 11" id="KW-0662">Pyridine nucleotide biosynthesis</keyword>
<keyword evidence="9 11" id="KW-0520">NAD</keyword>
<dbReference type="Gene3D" id="3.40.50.620">
    <property type="entry name" value="HUPs"/>
    <property type="match status" value="1"/>
</dbReference>
<protein>
    <recommendedName>
        <fullName evidence="11">Probable nicotinate-nucleotide adenylyltransferase</fullName>
        <ecNumber evidence="11">2.7.7.18</ecNumber>
    </recommendedName>
    <alternativeName>
        <fullName evidence="11">Deamido-NAD(+) diphosphorylase</fullName>
    </alternativeName>
    <alternativeName>
        <fullName evidence="11">Deamido-NAD(+) pyrophosphorylase</fullName>
    </alternativeName>
    <alternativeName>
        <fullName evidence="11">Nicotinate mononucleotide adenylyltransferase</fullName>
        <shortName evidence="11">NaMN adenylyltransferase</shortName>
    </alternativeName>
</protein>
<evidence type="ECO:0000256" key="5">
    <source>
        <dbReference type="ARBA" id="ARBA00022679"/>
    </source>
</evidence>
<name>A0A1Y6CJQ2_9BACT</name>
<comment type="function">
    <text evidence="1 11">Catalyzes the reversible adenylation of nicotinate mononucleotide (NaMN) to nicotinic acid adenine dinucleotide (NaAD).</text>
</comment>
<dbReference type="PANTHER" id="PTHR39321:SF3">
    <property type="entry name" value="PHOSPHOPANTETHEINE ADENYLYLTRANSFERASE"/>
    <property type="match status" value="1"/>
</dbReference>
<dbReference type="GO" id="GO:0004515">
    <property type="term" value="F:nicotinate-nucleotide adenylyltransferase activity"/>
    <property type="evidence" value="ECO:0007669"/>
    <property type="project" value="UniProtKB-UniRule"/>
</dbReference>
<evidence type="ECO:0000256" key="3">
    <source>
        <dbReference type="ARBA" id="ARBA00009014"/>
    </source>
</evidence>
<dbReference type="GO" id="GO:0005524">
    <property type="term" value="F:ATP binding"/>
    <property type="evidence" value="ECO:0007669"/>
    <property type="project" value="UniProtKB-KW"/>
</dbReference>
<evidence type="ECO:0000313" key="14">
    <source>
        <dbReference type="Proteomes" id="UP000192907"/>
    </source>
</evidence>
<dbReference type="UniPathway" id="UPA00253">
    <property type="reaction ID" value="UER00332"/>
</dbReference>
<dbReference type="STRING" id="1513793.SAMN06296036_12383"/>
<sequence length="215" mass="23954">MDEIPWVLYGGTFDPPHLGHLAVLRQAINVVKPARCVVVPAYVPPVSEAKVKSPTASYRDRLTMTNAMFGSRVIGSNVEVSDIESHLPQPSYTVNTLQHFDREWGVGGALLIGADQWQSFAGWYQAKQILSMWSILIVGRDGLDLRDLSVNIAENLELKLHWDGQRGRWDSGTQVVILPEVSDAASRAFRSKPEGNAEHIDPAVIKIIKDKRLYQ</sequence>
<dbReference type="GO" id="GO:0009435">
    <property type="term" value="P:NAD+ biosynthetic process"/>
    <property type="evidence" value="ECO:0007669"/>
    <property type="project" value="UniProtKB-UniRule"/>
</dbReference>
<comment type="pathway">
    <text evidence="2 11">Cofactor biosynthesis; NAD(+) biosynthesis; deamido-NAD(+) from nicotinate D-ribonucleotide: step 1/1.</text>
</comment>
<keyword evidence="5 11" id="KW-0808">Transferase</keyword>
<reference evidence="14" key="1">
    <citation type="submission" date="2017-04" db="EMBL/GenBank/DDBJ databases">
        <authorList>
            <person name="Varghese N."/>
            <person name="Submissions S."/>
        </authorList>
    </citation>
    <scope>NUCLEOTIDE SEQUENCE [LARGE SCALE GENOMIC DNA]</scope>
    <source>
        <strain evidence="14">RKEM611</strain>
    </source>
</reference>
<evidence type="ECO:0000256" key="7">
    <source>
        <dbReference type="ARBA" id="ARBA00022741"/>
    </source>
</evidence>
<keyword evidence="8 11" id="KW-0067">ATP-binding</keyword>
<keyword evidence="14" id="KW-1185">Reference proteome</keyword>
<evidence type="ECO:0000256" key="1">
    <source>
        <dbReference type="ARBA" id="ARBA00002324"/>
    </source>
</evidence>
<dbReference type="PANTHER" id="PTHR39321">
    <property type="entry name" value="NICOTINATE-NUCLEOTIDE ADENYLYLTRANSFERASE-RELATED"/>
    <property type="match status" value="1"/>
</dbReference>
<accession>A0A1Y6CJQ2</accession>
<dbReference type="EC" id="2.7.7.18" evidence="11"/>
<organism evidence="13 14">
    <name type="scientific">Pseudobacteriovorax antillogorgiicola</name>
    <dbReference type="NCBI Taxonomy" id="1513793"/>
    <lineage>
        <taxon>Bacteria</taxon>
        <taxon>Pseudomonadati</taxon>
        <taxon>Bdellovibrionota</taxon>
        <taxon>Oligoflexia</taxon>
        <taxon>Oligoflexales</taxon>
        <taxon>Pseudobacteriovoracaceae</taxon>
        <taxon>Pseudobacteriovorax</taxon>
    </lineage>
</organism>
<evidence type="ECO:0000256" key="2">
    <source>
        <dbReference type="ARBA" id="ARBA00005019"/>
    </source>
</evidence>
<dbReference type="EMBL" id="FWZT01000023">
    <property type="protein sequence ID" value="SMF66965.1"/>
    <property type="molecule type" value="Genomic_DNA"/>
</dbReference>
<keyword evidence="7 11" id="KW-0547">Nucleotide-binding</keyword>
<evidence type="ECO:0000256" key="8">
    <source>
        <dbReference type="ARBA" id="ARBA00022840"/>
    </source>
</evidence>
<feature type="domain" description="Cytidyltransferase-like" evidence="12">
    <location>
        <begin position="8"/>
        <end position="150"/>
    </location>
</feature>
<dbReference type="CDD" id="cd02165">
    <property type="entry name" value="NMNAT"/>
    <property type="match status" value="1"/>
</dbReference>
<dbReference type="RefSeq" id="WP_132323693.1">
    <property type="nucleotide sequence ID" value="NZ_FWZT01000023.1"/>
</dbReference>
<evidence type="ECO:0000313" key="13">
    <source>
        <dbReference type="EMBL" id="SMF66965.1"/>
    </source>
</evidence>
<dbReference type="AlphaFoldDB" id="A0A1Y6CJQ2"/>
<dbReference type="SUPFAM" id="SSF52374">
    <property type="entry name" value="Nucleotidylyl transferase"/>
    <property type="match status" value="1"/>
</dbReference>
<evidence type="ECO:0000256" key="11">
    <source>
        <dbReference type="HAMAP-Rule" id="MF_00244"/>
    </source>
</evidence>
<dbReference type="Proteomes" id="UP000192907">
    <property type="component" value="Unassembled WGS sequence"/>
</dbReference>